<evidence type="ECO:0000313" key="3">
    <source>
        <dbReference type="EMBL" id="GAF70538.1"/>
    </source>
</evidence>
<organism evidence="3">
    <name type="scientific">marine sediment metagenome</name>
    <dbReference type="NCBI Taxonomy" id="412755"/>
    <lineage>
        <taxon>unclassified sequences</taxon>
        <taxon>metagenomes</taxon>
        <taxon>ecological metagenomes</taxon>
    </lineage>
</organism>
<name>X0RP39_9ZZZZ</name>
<dbReference type="EMBL" id="BARS01003944">
    <property type="protein sequence ID" value="GAF70538.1"/>
    <property type="molecule type" value="Genomic_DNA"/>
</dbReference>
<evidence type="ECO:0000256" key="1">
    <source>
        <dbReference type="SAM" id="Coils"/>
    </source>
</evidence>
<feature type="compositionally biased region" description="Basic and acidic residues" evidence="2">
    <location>
        <begin position="379"/>
        <end position="389"/>
    </location>
</feature>
<feature type="coiled-coil region" evidence="1">
    <location>
        <begin position="235"/>
        <end position="265"/>
    </location>
</feature>
<keyword evidence="1" id="KW-0175">Coiled coil</keyword>
<comment type="caution">
    <text evidence="3">The sequence shown here is derived from an EMBL/GenBank/DDBJ whole genome shotgun (WGS) entry which is preliminary data.</text>
</comment>
<reference evidence="3" key="1">
    <citation type="journal article" date="2014" name="Front. Microbiol.">
        <title>High frequency of phylogenetically diverse reductive dehalogenase-homologous genes in deep subseafloor sedimentary metagenomes.</title>
        <authorList>
            <person name="Kawai M."/>
            <person name="Futagami T."/>
            <person name="Toyoda A."/>
            <person name="Takaki Y."/>
            <person name="Nishi S."/>
            <person name="Hori S."/>
            <person name="Arai W."/>
            <person name="Tsubouchi T."/>
            <person name="Morono Y."/>
            <person name="Uchiyama I."/>
            <person name="Ito T."/>
            <person name="Fujiyama A."/>
            <person name="Inagaki F."/>
            <person name="Takami H."/>
        </authorList>
    </citation>
    <scope>NUCLEOTIDE SEQUENCE</scope>
    <source>
        <strain evidence="3">Expedition CK06-06</strain>
    </source>
</reference>
<evidence type="ECO:0000256" key="2">
    <source>
        <dbReference type="SAM" id="MobiDB-lite"/>
    </source>
</evidence>
<dbReference type="AlphaFoldDB" id="X0RP39"/>
<feature type="region of interest" description="Disordered" evidence="2">
    <location>
        <begin position="362"/>
        <end position="389"/>
    </location>
</feature>
<protein>
    <submittedName>
        <fullName evidence="3">Uncharacterized protein</fullName>
    </submittedName>
</protein>
<accession>X0RP39</accession>
<feature type="non-terminal residue" evidence="3">
    <location>
        <position position="1"/>
    </location>
</feature>
<proteinExistence type="predicted"/>
<gene>
    <name evidence="3" type="ORF">S01H1_07668</name>
</gene>
<sequence>TASVLDVIKGMFDKILMRLPDKEVAKPVVASTSPTGQLYILGGESEKLAVSDDGLVWKDLLVPGDWFTPDGDPVTVTREDIDAVHSAFTGGNLPAVPIPFGHVEHLGGDDPANNNGFVRDLRVAGIDGPLSEANGDYVLWGGLDITEPETLEKLERGSIGNVSVWLEPDFHDLKDEDVVWPLVLWHVALVDKPQLTPELRPFVAFAVTKRRMKKEVDMTKKIDKDMPEPIVDEEMIALEARVAELEKEKLELEALGVQREEYLTRMGQEAHEVNVASIVAALQGKGSHERVEVPAGQMVPPAVLAAIRPILEADNPVAEGKRLLLSVTRKNGDGKEEEAQLSATEMALSVVNAFVASGVTLDTSKRGRTDNADPSDDTPEGKKARSEKVVAEYVKEHPAAVR</sequence>